<dbReference type="EMBL" id="CAVLGL010000087">
    <property type="protein sequence ID" value="CAK1591652.1"/>
    <property type="molecule type" value="Genomic_DNA"/>
</dbReference>
<dbReference type="EMBL" id="CAVLGL010000126">
    <property type="protein sequence ID" value="CAK1600702.1"/>
    <property type="molecule type" value="Genomic_DNA"/>
</dbReference>
<proteinExistence type="predicted"/>
<evidence type="ECO:0000256" key="1">
    <source>
        <dbReference type="SAM" id="MobiDB-lite"/>
    </source>
</evidence>
<dbReference type="AlphaFoldDB" id="A0AAV1L225"/>
<dbReference type="PANTHER" id="PTHR33939">
    <property type="entry name" value="PROTEIN CBG22215"/>
    <property type="match status" value="1"/>
</dbReference>
<sequence length="470" mass="53975">MPPKHNSVLNRQARKIIYDLTQYMKKEKEEGVKDVDKVYLRVANATGVSQRTVQRIATEGNISGLLSVFRTPGKKRSRSKPITDMDNFDQGVVKRCIHNFHKTEKEMPTINKLLAKLKRDINFQGGKTSLKTIIKNLGFKWRKTETNRMVLIEKTDIRLKRILYLKAMKKYRDEGRPIVFTDESYAHSSHTKGKAWSDGSAQGLKRPISKGQRIVMVHAGSEAGFVPNALLMFKSGSKTGDYHDDMNFKNYEKWLRTQLIPNLSPNSVVVIDNAPYHNKLMDPAPTSNDKKAKMESWLLEKGIPYEKDMRKPQLYDLIKKNKDVNKKYVIDEMFKQNNHDVLRLPPYHPDLNPIEMVWAAIKGHVAAKNVDWNVTRTMELIQEKVNLMGQNEWSALCRKVQEVEHDYRKSDHIIDEMTDQLFIINTASDSESESESESDDYEDEPMPSTSHGTQGADDFMLGISPLSDSD</sequence>
<dbReference type="EMBL" id="CAVLGL010000024">
    <property type="protein sequence ID" value="CAK1581143.1"/>
    <property type="molecule type" value="Genomic_DNA"/>
</dbReference>
<keyword evidence="7" id="KW-1185">Reference proteome</keyword>
<dbReference type="PANTHER" id="PTHR33939:SF1">
    <property type="entry name" value="DUF4371 DOMAIN-CONTAINING PROTEIN"/>
    <property type="match status" value="1"/>
</dbReference>
<dbReference type="InterPro" id="IPR038717">
    <property type="entry name" value="Tc1-like_DDE_dom"/>
</dbReference>
<name>A0AAV1L225_9NEOP</name>
<dbReference type="GO" id="GO:0003676">
    <property type="term" value="F:nucleic acid binding"/>
    <property type="evidence" value="ECO:0007669"/>
    <property type="project" value="InterPro"/>
</dbReference>
<dbReference type="EMBL" id="CAVLGL010000083">
    <property type="protein sequence ID" value="CAK1589035.1"/>
    <property type="molecule type" value="Genomic_DNA"/>
</dbReference>
<evidence type="ECO:0000313" key="5">
    <source>
        <dbReference type="EMBL" id="CAK1591652.1"/>
    </source>
</evidence>
<evidence type="ECO:0000313" key="7">
    <source>
        <dbReference type="Proteomes" id="UP001314205"/>
    </source>
</evidence>
<reference evidence="4 7" key="1">
    <citation type="submission" date="2023-11" db="EMBL/GenBank/DDBJ databases">
        <authorList>
            <person name="Hedman E."/>
            <person name="Englund M."/>
            <person name="Stromberg M."/>
            <person name="Nyberg Akerstrom W."/>
            <person name="Nylinder S."/>
            <person name="Jareborg N."/>
            <person name="Kallberg Y."/>
            <person name="Kronander E."/>
        </authorList>
    </citation>
    <scope>NUCLEOTIDE SEQUENCE [LARGE SCALE GENOMIC DNA]</scope>
</reference>
<dbReference type="Gene3D" id="3.30.420.10">
    <property type="entry name" value="Ribonuclease H-like superfamily/Ribonuclease H"/>
    <property type="match status" value="1"/>
</dbReference>
<feature type="compositionally biased region" description="Acidic residues" evidence="1">
    <location>
        <begin position="430"/>
        <end position="445"/>
    </location>
</feature>
<evidence type="ECO:0000259" key="2">
    <source>
        <dbReference type="Pfam" id="PF13358"/>
    </source>
</evidence>
<dbReference type="Pfam" id="PF13358">
    <property type="entry name" value="DDE_3"/>
    <property type="match status" value="1"/>
</dbReference>
<dbReference type="InterPro" id="IPR036397">
    <property type="entry name" value="RNaseH_sf"/>
</dbReference>
<accession>A0AAV1L225</accession>
<evidence type="ECO:0000313" key="3">
    <source>
        <dbReference type="EMBL" id="CAK1581143.1"/>
    </source>
</evidence>
<feature type="region of interest" description="Disordered" evidence="1">
    <location>
        <begin position="427"/>
        <end position="470"/>
    </location>
</feature>
<protein>
    <recommendedName>
        <fullName evidence="2">Tc1-like transposase DDE domain-containing protein</fullName>
    </recommendedName>
</protein>
<organism evidence="4 7">
    <name type="scientific">Parnassius mnemosyne</name>
    <name type="common">clouded apollo</name>
    <dbReference type="NCBI Taxonomy" id="213953"/>
    <lineage>
        <taxon>Eukaryota</taxon>
        <taxon>Metazoa</taxon>
        <taxon>Ecdysozoa</taxon>
        <taxon>Arthropoda</taxon>
        <taxon>Hexapoda</taxon>
        <taxon>Insecta</taxon>
        <taxon>Pterygota</taxon>
        <taxon>Neoptera</taxon>
        <taxon>Endopterygota</taxon>
        <taxon>Lepidoptera</taxon>
        <taxon>Glossata</taxon>
        <taxon>Ditrysia</taxon>
        <taxon>Papilionoidea</taxon>
        <taxon>Papilionidae</taxon>
        <taxon>Parnassiinae</taxon>
        <taxon>Parnassini</taxon>
        <taxon>Parnassius</taxon>
        <taxon>Driopa</taxon>
    </lineage>
</organism>
<evidence type="ECO:0000313" key="4">
    <source>
        <dbReference type="EMBL" id="CAK1589035.1"/>
    </source>
</evidence>
<gene>
    <name evidence="5" type="ORF">PARMNEM_LOCUS11839</name>
    <name evidence="6" type="ORF">PARMNEM_LOCUS19422</name>
    <name evidence="3" type="ORF">PARMNEM_LOCUS2850</name>
    <name evidence="4" type="ORF">PARMNEM_LOCUS9592</name>
</gene>
<dbReference type="Proteomes" id="UP001314205">
    <property type="component" value="Unassembled WGS sequence"/>
</dbReference>
<feature type="domain" description="Tc1-like transposase DDE" evidence="2">
    <location>
        <begin position="178"/>
        <end position="367"/>
    </location>
</feature>
<comment type="caution">
    <text evidence="4">The sequence shown here is derived from an EMBL/GenBank/DDBJ whole genome shotgun (WGS) entry which is preliminary data.</text>
</comment>
<evidence type="ECO:0000313" key="6">
    <source>
        <dbReference type="EMBL" id="CAK1600702.1"/>
    </source>
</evidence>